<evidence type="ECO:0000256" key="1">
    <source>
        <dbReference type="RuleBase" id="RU365010"/>
    </source>
</evidence>
<keyword evidence="1" id="KW-0963">Cytoplasm</keyword>
<dbReference type="Pfam" id="PF01221">
    <property type="entry name" value="Dynein_light"/>
    <property type="match status" value="1"/>
</dbReference>
<comment type="caution">
    <text evidence="2">The sequence shown here is derived from an EMBL/GenBank/DDBJ whole genome shotgun (WGS) entry which is preliminary data.</text>
</comment>
<sequence length="111" mass="12461">MFEEKGVVVRGTDMPKKMQLHAMELAHKALDLHQPSDCGSIARHIKQELDEAYGAAWQCVAGGDFGSCITYMSGSFIFFHVESMEFLVFKQGKDAHESREEAIGVQLKQRI</sequence>
<dbReference type="GO" id="GO:0005874">
    <property type="term" value="C:microtubule"/>
    <property type="evidence" value="ECO:0007669"/>
    <property type="project" value="UniProtKB-KW"/>
</dbReference>
<comment type="similarity">
    <text evidence="1">Belongs to the dynein light chain family.</text>
</comment>
<dbReference type="OrthoDB" id="10033309at2759"/>
<keyword evidence="1" id="KW-0505">Motor protein</keyword>
<protein>
    <recommendedName>
        <fullName evidence="1">Dynein light chain</fullName>
    </recommendedName>
</protein>
<dbReference type="InterPro" id="IPR001372">
    <property type="entry name" value="Dynein_light_chain_typ-1/2"/>
</dbReference>
<keyword evidence="1" id="KW-0206">Cytoskeleton</keyword>
<keyword evidence="1" id="KW-0493">Microtubule</keyword>
<dbReference type="PANTHER" id="PTHR11886:SF85">
    <property type="entry name" value="DYNEIN LIGHT CHAIN"/>
    <property type="match status" value="1"/>
</dbReference>
<dbReference type="GO" id="GO:0007017">
    <property type="term" value="P:microtubule-based process"/>
    <property type="evidence" value="ECO:0007669"/>
    <property type="project" value="InterPro"/>
</dbReference>
<proteinExistence type="inferred from homology"/>
<dbReference type="GO" id="GO:0005868">
    <property type="term" value="C:cytoplasmic dynein complex"/>
    <property type="evidence" value="ECO:0007669"/>
    <property type="project" value="TreeGrafter"/>
</dbReference>
<comment type="subcellular location">
    <subcellularLocation>
        <location evidence="1">Cytoplasm</location>
        <location evidence="1">Cytoskeleton</location>
    </subcellularLocation>
</comment>
<evidence type="ECO:0000313" key="3">
    <source>
        <dbReference type="Proteomes" id="UP001085076"/>
    </source>
</evidence>
<dbReference type="Gene3D" id="3.30.740.10">
    <property type="entry name" value="Protein Inhibitor Of Neuronal Nitric Oxide Synthase"/>
    <property type="match status" value="1"/>
</dbReference>
<keyword evidence="3" id="KW-1185">Reference proteome</keyword>
<dbReference type="AlphaFoldDB" id="A0A9D5CSG8"/>
<dbReference type="Proteomes" id="UP001085076">
    <property type="component" value="Miscellaneous, Linkage group lg03"/>
</dbReference>
<evidence type="ECO:0000313" key="2">
    <source>
        <dbReference type="EMBL" id="KAJ0978941.1"/>
    </source>
</evidence>
<dbReference type="InterPro" id="IPR037177">
    <property type="entry name" value="DLC_sf"/>
</dbReference>
<accession>A0A9D5CSG8</accession>
<dbReference type="PANTHER" id="PTHR11886">
    <property type="entry name" value="DYNEIN LIGHT CHAIN"/>
    <property type="match status" value="1"/>
</dbReference>
<dbReference type="SMART" id="SM01375">
    <property type="entry name" value="Dynein_light"/>
    <property type="match status" value="1"/>
</dbReference>
<gene>
    <name evidence="2" type="ORF">J5N97_014415</name>
</gene>
<reference evidence="2" key="2">
    <citation type="journal article" date="2022" name="Hortic Res">
        <title>The genome of Dioscorea zingiberensis sheds light on the biosynthesis, origin and evolution of the medicinally important diosgenin saponins.</title>
        <authorList>
            <person name="Li Y."/>
            <person name="Tan C."/>
            <person name="Li Z."/>
            <person name="Guo J."/>
            <person name="Li S."/>
            <person name="Chen X."/>
            <person name="Wang C."/>
            <person name="Dai X."/>
            <person name="Yang H."/>
            <person name="Song W."/>
            <person name="Hou L."/>
            <person name="Xu J."/>
            <person name="Tong Z."/>
            <person name="Xu A."/>
            <person name="Yuan X."/>
            <person name="Wang W."/>
            <person name="Yang Q."/>
            <person name="Chen L."/>
            <person name="Sun Z."/>
            <person name="Wang K."/>
            <person name="Pan B."/>
            <person name="Chen J."/>
            <person name="Bao Y."/>
            <person name="Liu F."/>
            <person name="Qi X."/>
            <person name="Gang D.R."/>
            <person name="Wen J."/>
            <person name="Li J."/>
        </authorList>
    </citation>
    <scope>NUCLEOTIDE SEQUENCE</scope>
    <source>
        <strain evidence="2">Dzin_1.0</strain>
    </source>
</reference>
<name>A0A9D5CSG8_9LILI</name>
<dbReference type="SUPFAM" id="SSF54648">
    <property type="entry name" value="DLC"/>
    <property type="match status" value="1"/>
</dbReference>
<keyword evidence="1" id="KW-0243">Dynein</keyword>
<reference evidence="2" key="1">
    <citation type="submission" date="2021-03" db="EMBL/GenBank/DDBJ databases">
        <authorList>
            <person name="Li Z."/>
            <person name="Yang C."/>
        </authorList>
    </citation>
    <scope>NUCLEOTIDE SEQUENCE</scope>
    <source>
        <strain evidence="2">Dzin_1.0</strain>
        <tissue evidence="2">Leaf</tissue>
    </source>
</reference>
<dbReference type="EMBL" id="JAGGNH010000003">
    <property type="protein sequence ID" value="KAJ0978941.1"/>
    <property type="molecule type" value="Genomic_DNA"/>
</dbReference>
<dbReference type="FunFam" id="3.30.740.10:FF:000004">
    <property type="entry name" value="Dynein light chain"/>
    <property type="match status" value="1"/>
</dbReference>
<dbReference type="GO" id="GO:0045505">
    <property type="term" value="F:dynein intermediate chain binding"/>
    <property type="evidence" value="ECO:0007669"/>
    <property type="project" value="TreeGrafter"/>
</dbReference>
<organism evidence="2 3">
    <name type="scientific">Dioscorea zingiberensis</name>
    <dbReference type="NCBI Taxonomy" id="325984"/>
    <lineage>
        <taxon>Eukaryota</taxon>
        <taxon>Viridiplantae</taxon>
        <taxon>Streptophyta</taxon>
        <taxon>Embryophyta</taxon>
        <taxon>Tracheophyta</taxon>
        <taxon>Spermatophyta</taxon>
        <taxon>Magnoliopsida</taxon>
        <taxon>Liliopsida</taxon>
        <taxon>Dioscoreales</taxon>
        <taxon>Dioscoreaceae</taxon>
        <taxon>Dioscorea</taxon>
    </lineage>
</organism>